<dbReference type="Proteomes" id="UP000268016">
    <property type="component" value="Unassembled WGS sequence"/>
</dbReference>
<dbReference type="InterPro" id="IPR028250">
    <property type="entry name" value="DsbDN"/>
</dbReference>
<evidence type="ECO:0000256" key="1">
    <source>
        <dbReference type="SAM" id="SignalP"/>
    </source>
</evidence>
<feature type="chain" id="PRO_5018162614" description="Thiol:disulfide interchange protein DsbD N-terminal domain-containing protein" evidence="1">
    <location>
        <begin position="25"/>
        <end position="270"/>
    </location>
</feature>
<evidence type="ECO:0000259" key="2">
    <source>
        <dbReference type="Pfam" id="PF11412"/>
    </source>
</evidence>
<reference evidence="3 4" key="1">
    <citation type="submission" date="2018-10" db="EMBL/GenBank/DDBJ databases">
        <title>Histidinibacterium lentulum gen. nov., sp. nov., a marine bacterium from the culture broth of Picochlorum sp. 122.</title>
        <authorList>
            <person name="Wang G."/>
        </authorList>
    </citation>
    <scope>NUCLEOTIDE SEQUENCE [LARGE SCALE GENOMIC DNA]</scope>
    <source>
        <strain evidence="3 4">B17</strain>
    </source>
</reference>
<feature type="domain" description="Thiol:disulfide interchange protein DsbD N-terminal" evidence="2">
    <location>
        <begin position="44"/>
        <end position="145"/>
    </location>
</feature>
<dbReference type="OrthoDB" id="9811036at2"/>
<dbReference type="EMBL" id="RDRB01000004">
    <property type="protein sequence ID" value="ROU02549.1"/>
    <property type="molecule type" value="Genomic_DNA"/>
</dbReference>
<dbReference type="Pfam" id="PF11412">
    <property type="entry name" value="DsbD_N"/>
    <property type="match status" value="1"/>
</dbReference>
<keyword evidence="1" id="KW-0732">Signal</keyword>
<dbReference type="RefSeq" id="WP_123642073.1">
    <property type="nucleotide sequence ID" value="NZ_ML119084.1"/>
</dbReference>
<dbReference type="AlphaFoldDB" id="A0A3N2R4Y5"/>
<sequence length="270" mass="28232">MTTRLASAAALALTILTAPLPAPAQTGLSDGVVSARILPGWRTEAGTHMAGLEITLAPGWKTYWRAPGDTGIPPDFFWQHSQNVSGLRLHWPVPEVSHTNGMRSIGYSDHVVIPLEFTTPEAGRGAMIAGEVEIGVCADICIPVRLPLVAELPPEGSRSAEIVAALVDRPATAAEAGAGPLACRVTALGDGLRLEIALTLPPTGSAEEVVIEAGDPSVWVSEPVMHRDGNSLLAVADLFDMDGGSVALDRSRVRMTVLGTDRAVDLLGCD</sequence>
<comment type="caution">
    <text evidence="3">The sequence shown here is derived from an EMBL/GenBank/DDBJ whole genome shotgun (WGS) entry which is preliminary data.</text>
</comment>
<evidence type="ECO:0000313" key="3">
    <source>
        <dbReference type="EMBL" id="ROU02549.1"/>
    </source>
</evidence>
<accession>A0A3N2R4Y5</accession>
<evidence type="ECO:0000313" key="4">
    <source>
        <dbReference type="Proteomes" id="UP000268016"/>
    </source>
</evidence>
<proteinExistence type="predicted"/>
<organism evidence="3 4">
    <name type="scientific">Histidinibacterium lentulum</name>
    <dbReference type="NCBI Taxonomy" id="2480588"/>
    <lineage>
        <taxon>Bacteria</taxon>
        <taxon>Pseudomonadati</taxon>
        <taxon>Pseudomonadota</taxon>
        <taxon>Alphaproteobacteria</taxon>
        <taxon>Rhodobacterales</taxon>
        <taxon>Paracoccaceae</taxon>
        <taxon>Histidinibacterium</taxon>
    </lineage>
</organism>
<name>A0A3N2R4Y5_9RHOB</name>
<feature type="signal peptide" evidence="1">
    <location>
        <begin position="1"/>
        <end position="24"/>
    </location>
</feature>
<gene>
    <name evidence="3" type="ORF">EAT49_09455</name>
</gene>
<protein>
    <recommendedName>
        <fullName evidence="2">Thiol:disulfide interchange protein DsbD N-terminal domain-containing protein</fullName>
    </recommendedName>
</protein>
<keyword evidence="4" id="KW-1185">Reference proteome</keyword>